<dbReference type="FunFam" id="3.40.50.300:FF:000957">
    <property type="entry name" value="ATP-dependent RNA helicase SUV3L, mitochondrial"/>
    <property type="match status" value="1"/>
</dbReference>
<accession>A0A8K1CEJ7</accession>
<dbReference type="Gene3D" id="3.40.50.300">
    <property type="entry name" value="P-loop containing nucleotide triphosphate hydrolases"/>
    <property type="match status" value="2"/>
</dbReference>
<dbReference type="InterPro" id="IPR027417">
    <property type="entry name" value="P-loop_NTPase"/>
</dbReference>
<dbReference type="InterPro" id="IPR022192">
    <property type="entry name" value="SUV3_C"/>
</dbReference>
<comment type="caution">
    <text evidence="15">The sequence shown here is derived from an EMBL/GenBank/DDBJ whole genome shotgun (WGS) entry which is preliminary data.</text>
</comment>
<dbReference type="FunFam" id="3.40.50.300:FF:000269">
    <property type="entry name" value="ATP-dependent RNA helicase SUPV3L1, mitochondrial"/>
    <property type="match status" value="1"/>
</dbReference>
<dbReference type="EMBL" id="SPLM01000075">
    <property type="protein sequence ID" value="TMW61750.1"/>
    <property type="molecule type" value="Genomic_DNA"/>
</dbReference>
<dbReference type="PANTHER" id="PTHR12131:SF1">
    <property type="entry name" value="ATP-DEPENDENT RNA HELICASE SUPV3L1, MITOCHONDRIAL-RELATED"/>
    <property type="match status" value="1"/>
</dbReference>
<feature type="region of interest" description="Disordered" evidence="12">
    <location>
        <begin position="723"/>
        <end position="742"/>
    </location>
</feature>
<evidence type="ECO:0000256" key="1">
    <source>
        <dbReference type="ARBA" id="ARBA00001936"/>
    </source>
</evidence>
<dbReference type="SUPFAM" id="SSF52540">
    <property type="entry name" value="P-loop containing nucleoside triphosphate hydrolases"/>
    <property type="match status" value="1"/>
</dbReference>
<dbReference type="Pfam" id="PF12513">
    <property type="entry name" value="SUV3_C"/>
    <property type="match status" value="1"/>
</dbReference>
<evidence type="ECO:0000313" key="16">
    <source>
        <dbReference type="Proteomes" id="UP000794436"/>
    </source>
</evidence>
<gene>
    <name evidence="15" type="ORF">Poli38472_010813</name>
</gene>
<feature type="region of interest" description="Disordered" evidence="12">
    <location>
        <begin position="686"/>
        <end position="715"/>
    </location>
</feature>
<dbReference type="EC" id="3.6.4.13" evidence="4"/>
<evidence type="ECO:0000313" key="15">
    <source>
        <dbReference type="EMBL" id="TMW61750.1"/>
    </source>
</evidence>
<dbReference type="InterPro" id="IPR050699">
    <property type="entry name" value="RNA-DNA_Helicase"/>
</dbReference>
<dbReference type="Pfam" id="PF00271">
    <property type="entry name" value="Helicase_C"/>
    <property type="match status" value="1"/>
</dbReference>
<keyword evidence="7" id="KW-0347">Helicase</keyword>
<keyword evidence="10" id="KW-0496">Mitochondrion</keyword>
<dbReference type="Proteomes" id="UP000794436">
    <property type="component" value="Unassembled WGS sequence"/>
</dbReference>
<dbReference type="GO" id="GO:0003724">
    <property type="term" value="F:RNA helicase activity"/>
    <property type="evidence" value="ECO:0007669"/>
    <property type="project" value="UniProtKB-EC"/>
</dbReference>
<dbReference type="Gene3D" id="1.20.272.40">
    <property type="match status" value="1"/>
</dbReference>
<evidence type="ECO:0000256" key="6">
    <source>
        <dbReference type="ARBA" id="ARBA00022801"/>
    </source>
</evidence>
<evidence type="ECO:0000256" key="3">
    <source>
        <dbReference type="ARBA" id="ARBA00004305"/>
    </source>
</evidence>
<dbReference type="PROSITE" id="PS51192">
    <property type="entry name" value="HELICASE_ATP_BIND_1"/>
    <property type="match status" value="1"/>
</dbReference>
<dbReference type="Pfam" id="PF22527">
    <property type="entry name" value="DEXQc_Suv3"/>
    <property type="match status" value="1"/>
</dbReference>
<evidence type="ECO:0000256" key="2">
    <source>
        <dbReference type="ARBA" id="ARBA00001946"/>
    </source>
</evidence>
<evidence type="ECO:0000256" key="7">
    <source>
        <dbReference type="ARBA" id="ARBA00022806"/>
    </source>
</evidence>
<dbReference type="CDD" id="cd18805">
    <property type="entry name" value="SF2_C_suv3"/>
    <property type="match status" value="1"/>
</dbReference>
<keyword evidence="6" id="KW-0378">Hydrolase</keyword>
<comment type="cofactor">
    <cofactor evidence="2">
        <name>Mg(2+)</name>
        <dbReference type="ChEBI" id="CHEBI:18420"/>
    </cofactor>
</comment>
<dbReference type="AlphaFoldDB" id="A0A8K1CEJ7"/>
<feature type="compositionally biased region" description="Basic and acidic residues" evidence="12">
    <location>
        <begin position="692"/>
        <end position="712"/>
    </location>
</feature>
<protein>
    <recommendedName>
        <fullName evidence="4">RNA helicase</fullName>
        <ecNumber evidence="4">3.6.4.13</ecNumber>
    </recommendedName>
</protein>
<dbReference type="InterPro" id="IPR055206">
    <property type="entry name" value="DEXQc_SUV3"/>
</dbReference>
<comment type="catalytic activity">
    <reaction evidence="11">
        <text>ATP + H2O = ADP + phosphate + H(+)</text>
        <dbReference type="Rhea" id="RHEA:13065"/>
        <dbReference type="ChEBI" id="CHEBI:15377"/>
        <dbReference type="ChEBI" id="CHEBI:15378"/>
        <dbReference type="ChEBI" id="CHEBI:30616"/>
        <dbReference type="ChEBI" id="CHEBI:43474"/>
        <dbReference type="ChEBI" id="CHEBI:456216"/>
        <dbReference type="EC" id="3.6.4.13"/>
    </reaction>
</comment>
<comment type="cofactor">
    <cofactor evidence="1">
        <name>Mn(2+)</name>
        <dbReference type="ChEBI" id="CHEBI:29035"/>
    </cofactor>
</comment>
<organism evidence="15 16">
    <name type="scientific">Pythium oligandrum</name>
    <name type="common">Mycoparasitic fungus</name>
    <dbReference type="NCBI Taxonomy" id="41045"/>
    <lineage>
        <taxon>Eukaryota</taxon>
        <taxon>Sar</taxon>
        <taxon>Stramenopiles</taxon>
        <taxon>Oomycota</taxon>
        <taxon>Peronosporomycetes</taxon>
        <taxon>Pythiales</taxon>
        <taxon>Pythiaceae</taxon>
        <taxon>Pythium</taxon>
    </lineage>
</organism>
<evidence type="ECO:0000256" key="9">
    <source>
        <dbReference type="ARBA" id="ARBA00022946"/>
    </source>
</evidence>
<evidence type="ECO:0000256" key="8">
    <source>
        <dbReference type="ARBA" id="ARBA00022840"/>
    </source>
</evidence>
<feature type="domain" description="Helicase C-terminal" evidence="14">
    <location>
        <begin position="370"/>
        <end position="531"/>
    </location>
</feature>
<evidence type="ECO:0000256" key="12">
    <source>
        <dbReference type="SAM" id="MobiDB-lite"/>
    </source>
</evidence>
<dbReference type="Pfam" id="PF18147">
    <property type="entry name" value="Suv3_C_1"/>
    <property type="match status" value="1"/>
</dbReference>
<dbReference type="GO" id="GO:0045025">
    <property type="term" value="C:mitochondrial degradosome"/>
    <property type="evidence" value="ECO:0007669"/>
    <property type="project" value="TreeGrafter"/>
</dbReference>
<dbReference type="GO" id="GO:0005759">
    <property type="term" value="C:mitochondrial matrix"/>
    <property type="evidence" value="ECO:0007669"/>
    <property type="project" value="UniProtKB-SubCell"/>
</dbReference>
<dbReference type="Gene3D" id="1.20.58.1080">
    <property type="match status" value="1"/>
</dbReference>
<dbReference type="InterPro" id="IPR001650">
    <property type="entry name" value="Helicase_C-like"/>
</dbReference>
<keyword evidence="8" id="KW-0067">ATP-binding</keyword>
<dbReference type="SMART" id="SM00487">
    <property type="entry name" value="DEXDc"/>
    <property type="match status" value="1"/>
</dbReference>
<dbReference type="SMART" id="SM00490">
    <property type="entry name" value="HELICc"/>
    <property type="match status" value="1"/>
</dbReference>
<dbReference type="GO" id="GO:0000965">
    <property type="term" value="P:mitochondrial RNA 3'-end processing"/>
    <property type="evidence" value="ECO:0007669"/>
    <property type="project" value="TreeGrafter"/>
</dbReference>
<dbReference type="GO" id="GO:0016787">
    <property type="term" value="F:hydrolase activity"/>
    <property type="evidence" value="ECO:0007669"/>
    <property type="project" value="UniProtKB-KW"/>
</dbReference>
<dbReference type="InterPro" id="IPR014001">
    <property type="entry name" value="Helicase_ATP-bd"/>
</dbReference>
<reference evidence="15" key="1">
    <citation type="submission" date="2019-03" db="EMBL/GenBank/DDBJ databases">
        <title>Long read genome sequence of the mycoparasitic Pythium oligandrum ATCC 38472 isolated from sugarbeet rhizosphere.</title>
        <authorList>
            <person name="Gaulin E."/>
        </authorList>
    </citation>
    <scope>NUCLEOTIDE SEQUENCE</scope>
    <source>
        <strain evidence="15">ATCC 38472_TT</strain>
    </source>
</reference>
<name>A0A8K1CEJ7_PYTOL</name>
<evidence type="ECO:0000259" key="13">
    <source>
        <dbReference type="PROSITE" id="PS51192"/>
    </source>
</evidence>
<proteinExistence type="predicted"/>
<dbReference type="PROSITE" id="PS51194">
    <property type="entry name" value="HELICASE_CTER"/>
    <property type="match status" value="1"/>
</dbReference>
<evidence type="ECO:0000256" key="11">
    <source>
        <dbReference type="ARBA" id="ARBA00047984"/>
    </source>
</evidence>
<dbReference type="CDD" id="cd17913">
    <property type="entry name" value="DEXQc_Suv3"/>
    <property type="match status" value="1"/>
</dbReference>
<evidence type="ECO:0000256" key="4">
    <source>
        <dbReference type="ARBA" id="ARBA00012552"/>
    </source>
</evidence>
<evidence type="ECO:0000256" key="10">
    <source>
        <dbReference type="ARBA" id="ARBA00023128"/>
    </source>
</evidence>
<dbReference type="GO" id="GO:0005524">
    <property type="term" value="F:ATP binding"/>
    <property type="evidence" value="ECO:0007669"/>
    <property type="project" value="UniProtKB-KW"/>
</dbReference>
<feature type="domain" description="Helicase ATP-binding" evidence="13">
    <location>
        <begin position="210"/>
        <end position="328"/>
    </location>
</feature>
<dbReference type="OrthoDB" id="6692397at2759"/>
<evidence type="ECO:0000259" key="14">
    <source>
        <dbReference type="PROSITE" id="PS51194"/>
    </source>
</evidence>
<dbReference type="InterPro" id="IPR041082">
    <property type="entry name" value="Suv3_C_1"/>
</dbReference>
<dbReference type="InterPro" id="IPR044774">
    <property type="entry name" value="Suv3_DEXQc"/>
</dbReference>
<keyword evidence="5" id="KW-0547">Nucleotide-binding</keyword>
<dbReference type="PANTHER" id="PTHR12131">
    <property type="entry name" value="ATP-DEPENDENT RNA AND DNA HELICASE"/>
    <property type="match status" value="1"/>
</dbReference>
<keyword evidence="16" id="KW-1185">Reference proteome</keyword>
<comment type="subcellular location">
    <subcellularLocation>
        <location evidence="3">Mitochondrion matrix</location>
    </subcellularLocation>
</comment>
<evidence type="ECO:0000256" key="5">
    <source>
        <dbReference type="ARBA" id="ARBA00022741"/>
    </source>
</evidence>
<keyword evidence="9" id="KW-0809">Transit peptide</keyword>
<sequence>MMHHAWRVSRGSWRHASALERGVLRSTVSSSGSASLTRGDTLQAAIWQHVHRRLATTRAPPNAFSVIPSTLGMPRAFSTATESSGVEPAVKWPSDRAKVVYRRLKFFPRDYEVRELAVEAGLNPEEWGVASAAFRQSFMKQPELYFQDQAELEHFLQDFNHGQKKRNAFVFYPHFVEFAQTKNYMARSGEGSFTLAQITDLRLPHELYPLANAMKRRIIYHEGPTNSGKTYEALERLKQAGEDGGLYCGPLRLLALEIYERMNMDGHYTSLVTGQEKKLMPHATHVSCTVEMANINRKWDVAVIDEIQLIGDPQRGWAWTRALFGLQAKEIHVCGSGEAVELVEKFAAATGDTFELRRYERRSPLEIDAKHLQSYRHVRPGDCVVAFSRRDIFQIKRDIEVKTGQKCCIIYGQLPPETRSQQARLFNAPNNDYNILVASDAVGMGLNLNIGRMVFSTVKKYNGAGAGMTDISPSLAKQIAGRAGRFGSDYSGGGVATTLSQEDLEYLKDSYHAPITPLKSAGLFPSSEQMEEFAKQLPGVTDLGDLLDKYVTLARLDGDYFMCNHVDMKDAAGLLRDIDIKLSDRFTFCQAPANLRNPLARRVFVDYATAHAKDESVKLDIYLPRYAPQTAETLRDVEIKAQIIDLYLWLSFRFETTFVEHELALELKTKALELVEQGLVNTTYHSKKAKREMRSSSGRDRRSGERGGDHARYVRGTAALEEAALGQDNDDERQEPVEEGSFGQRVHERILRGLRKTRSVLS</sequence>